<feature type="compositionally biased region" description="Basic and acidic residues" evidence="1">
    <location>
        <begin position="103"/>
        <end position="114"/>
    </location>
</feature>
<dbReference type="OrthoDB" id="1101386at2759"/>
<reference evidence="3" key="1">
    <citation type="submission" date="2020-01" db="EMBL/GenBank/DDBJ databases">
        <authorList>
            <person name="Mishra B."/>
        </authorList>
    </citation>
    <scope>NUCLEOTIDE SEQUENCE [LARGE SCALE GENOMIC DNA]</scope>
</reference>
<dbReference type="Pfam" id="PF14392">
    <property type="entry name" value="zf-CCHC_4"/>
    <property type="match status" value="1"/>
</dbReference>
<dbReference type="AlphaFoldDB" id="A0A6D2HRB7"/>
<gene>
    <name evidence="3" type="ORF">MERR_LOCUS6093</name>
</gene>
<sequence>MIELLKFCFPIDPFWISDLKARFFLITWIWILDISTLTNPLRFQKNFQFTLGVNTVLKFNYECLRGFCEECGLMTHDTGECIPNDDEEALPHDDNDRDEGDDDANHQVEEDHVYIPDPMIQQLQQQMPEGPINEDGDIPEDYV</sequence>
<comment type="caution">
    <text evidence="3">The sequence shown here is derived from an EMBL/GenBank/DDBJ whole genome shotgun (WGS) entry which is preliminary data.</text>
</comment>
<feature type="domain" description="Zinc knuckle CX2CX4HX4C" evidence="2">
    <location>
        <begin position="37"/>
        <end position="81"/>
    </location>
</feature>
<evidence type="ECO:0000259" key="2">
    <source>
        <dbReference type="Pfam" id="PF14392"/>
    </source>
</evidence>
<feature type="compositionally biased region" description="Acidic residues" evidence="1">
    <location>
        <begin position="132"/>
        <end position="143"/>
    </location>
</feature>
<dbReference type="EMBL" id="CACVBM020000421">
    <property type="protein sequence ID" value="CAA7018858.1"/>
    <property type="molecule type" value="Genomic_DNA"/>
</dbReference>
<accession>A0A6D2HRB7</accession>
<evidence type="ECO:0000313" key="3">
    <source>
        <dbReference type="EMBL" id="CAA7018858.1"/>
    </source>
</evidence>
<evidence type="ECO:0000256" key="1">
    <source>
        <dbReference type="SAM" id="MobiDB-lite"/>
    </source>
</evidence>
<protein>
    <recommendedName>
        <fullName evidence="2">Zinc knuckle CX2CX4HX4C domain-containing protein</fullName>
    </recommendedName>
</protein>
<name>A0A6D2HRB7_9BRAS</name>
<feature type="region of interest" description="Disordered" evidence="1">
    <location>
        <begin position="82"/>
        <end position="143"/>
    </location>
</feature>
<dbReference type="Proteomes" id="UP000467841">
    <property type="component" value="Unassembled WGS sequence"/>
</dbReference>
<organism evidence="3 4">
    <name type="scientific">Microthlaspi erraticum</name>
    <dbReference type="NCBI Taxonomy" id="1685480"/>
    <lineage>
        <taxon>Eukaryota</taxon>
        <taxon>Viridiplantae</taxon>
        <taxon>Streptophyta</taxon>
        <taxon>Embryophyta</taxon>
        <taxon>Tracheophyta</taxon>
        <taxon>Spermatophyta</taxon>
        <taxon>Magnoliopsida</taxon>
        <taxon>eudicotyledons</taxon>
        <taxon>Gunneridae</taxon>
        <taxon>Pentapetalae</taxon>
        <taxon>rosids</taxon>
        <taxon>malvids</taxon>
        <taxon>Brassicales</taxon>
        <taxon>Brassicaceae</taxon>
        <taxon>Coluteocarpeae</taxon>
        <taxon>Microthlaspi</taxon>
    </lineage>
</organism>
<keyword evidence="4" id="KW-1185">Reference proteome</keyword>
<evidence type="ECO:0000313" key="4">
    <source>
        <dbReference type="Proteomes" id="UP000467841"/>
    </source>
</evidence>
<proteinExistence type="predicted"/>
<dbReference type="InterPro" id="IPR025836">
    <property type="entry name" value="Zn_knuckle_CX2CX4HX4C"/>
</dbReference>